<dbReference type="CDD" id="cd00090">
    <property type="entry name" value="HTH_ARSR"/>
    <property type="match status" value="1"/>
</dbReference>
<evidence type="ECO:0000313" key="7">
    <source>
        <dbReference type="Proteomes" id="UP000249949"/>
    </source>
</evidence>
<dbReference type="GeneID" id="32902018"/>
<evidence type="ECO:0000256" key="2">
    <source>
        <dbReference type="ARBA" id="ARBA00022840"/>
    </source>
</evidence>
<dbReference type="GO" id="GO:0008998">
    <property type="term" value="F:ribonucleoside-triphosphate reductase (thioredoxin) activity"/>
    <property type="evidence" value="ECO:0007669"/>
    <property type="project" value="InterPro"/>
</dbReference>
<feature type="compositionally biased region" description="Acidic residues" evidence="4">
    <location>
        <begin position="1"/>
        <end position="33"/>
    </location>
</feature>
<evidence type="ECO:0000256" key="1">
    <source>
        <dbReference type="ARBA" id="ARBA00022741"/>
    </source>
</evidence>
<evidence type="ECO:0000313" key="6">
    <source>
        <dbReference type="EMBL" id="ARS65170.1"/>
    </source>
</evidence>
<dbReference type="Pfam" id="PF13597">
    <property type="entry name" value="NRDD"/>
    <property type="match status" value="1"/>
</dbReference>
<dbReference type="InterPro" id="IPR055771">
    <property type="entry name" value="DUF7347"/>
</dbReference>
<dbReference type="InterPro" id="IPR012833">
    <property type="entry name" value="NrdD"/>
</dbReference>
<evidence type="ECO:0000256" key="4">
    <source>
        <dbReference type="SAM" id="MobiDB-lite"/>
    </source>
</evidence>
<feature type="region of interest" description="Disordered" evidence="4">
    <location>
        <begin position="1"/>
        <end position="39"/>
    </location>
</feature>
<dbReference type="KEGG" id="nct:NMSP_1571"/>
<dbReference type="Pfam" id="PF03477">
    <property type="entry name" value="ATP-cone"/>
    <property type="match status" value="1"/>
</dbReference>
<accession>A0A2Z2HX74</accession>
<dbReference type="SUPFAM" id="SSF46785">
    <property type="entry name" value="Winged helix' DNA-binding domain"/>
    <property type="match status" value="1"/>
</dbReference>
<dbReference type="SUPFAM" id="SSF51998">
    <property type="entry name" value="PFL-like glycyl radical enzymes"/>
    <property type="match status" value="1"/>
</dbReference>
<dbReference type="EMBL" id="CP021324">
    <property type="protein sequence ID" value="ARS65170.1"/>
    <property type="molecule type" value="Genomic_DNA"/>
</dbReference>
<proteinExistence type="predicted"/>
<feature type="domain" description="ATP-cone" evidence="5">
    <location>
        <begin position="142"/>
        <end position="234"/>
    </location>
</feature>
<dbReference type="GO" id="GO:0031250">
    <property type="term" value="C:anaerobic ribonucleoside-triphosphate reductase complex"/>
    <property type="evidence" value="ECO:0007669"/>
    <property type="project" value="TreeGrafter"/>
</dbReference>
<name>A0A2Z2HX74_9ARCH</name>
<dbReference type="InterPro" id="IPR036390">
    <property type="entry name" value="WH_DNA-bd_sf"/>
</dbReference>
<gene>
    <name evidence="6" type="ORF">NMSP_1571</name>
</gene>
<dbReference type="AlphaFoldDB" id="A0A2Z2HX74"/>
<dbReference type="GO" id="GO:0009265">
    <property type="term" value="P:2'-deoxyribonucleotide biosynthetic process"/>
    <property type="evidence" value="ECO:0007669"/>
    <property type="project" value="TreeGrafter"/>
</dbReference>
<dbReference type="PANTHER" id="PTHR21075">
    <property type="entry name" value="ANAEROBIC RIBONUCLEOSIDE-TRIPHOSPHATE REDUCTASE"/>
    <property type="match status" value="1"/>
</dbReference>
<protein>
    <submittedName>
        <fullName evidence="6">Anaerobic ribonucleoside triphosphate reductase</fullName>
    </submittedName>
</protein>
<dbReference type="Pfam" id="PF24038">
    <property type="entry name" value="DUF7347"/>
    <property type="match status" value="1"/>
</dbReference>
<dbReference type="InterPro" id="IPR001845">
    <property type="entry name" value="HTH_ArsR_DNA-bd_dom"/>
</dbReference>
<keyword evidence="2 3" id="KW-0067">ATP-binding</keyword>
<dbReference type="OrthoDB" id="139164at2157"/>
<evidence type="ECO:0000259" key="5">
    <source>
        <dbReference type="PROSITE" id="PS51161"/>
    </source>
</evidence>
<organism evidence="6 7">
    <name type="scientific">Candidatus Nitrosomarinus catalinensis</name>
    <dbReference type="NCBI Taxonomy" id="1898749"/>
    <lineage>
        <taxon>Archaea</taxon>
        <taxon>Nitrososphaerota</taxon>
        <taxon>Nitrososphaeria</taxon>
        <taxon>Nitrosopumilales</taxon>
        <taxon>Nitrosopumilaceae</taxon>
        <taxon>Candidatus Nitrosomarinus</taxon>
    </lineage>
</organism>
<dbReference type="Gene3D" id="3.20.70.20">
    <property type="match status" value="1"/>
</dbReference>
<dbReference type="GO" id="GO:0005524">
    <property type="term" value="F:ATP binding"/>
    <property type="evidence" value="ECO:0007669"/>
    <property type="project" value="UniProtKB-UniRule"/>
</dbReference>
<dbReference type="GO" id="GO:0006260">
    <property type="term" value="P:DNA replication"/>
    <property type="evidence" value="ECO:0007669"/>
    <property type="project" value="InterPro"/>
</dbReference>
<sequence length="722" mass="79833">MTMNEEELEMNMDLDSDDDDLDADLDSDIDDDSDSKRGGILQSTSKRVRMIFSVMASPNRIDILRILNSKGPLTYSELKSLAGFKSKKESGKFAYHLRKLLRQSLVALNKSERRYTITNLGKLVLSLARQIEERSIIESGKMYVRTSGESIEEFNSHKIIQSLVREGSLPLELAQKITEEVENRIYKYQTTYLTGAVIRDMVNSVLLEHGHEEYRNKLARLGMPVYDVQEMVSNLDNVDNGAEGLLFNTGQKIFAEHLLTNVLPKDVADNHLSGDIHISNPGVWSMIPDTIFVNAKELLDDGLDLGGKYLDVSRINVSKQLNEITTSLSVLISLLSKEASKEVVLDGLVAVFAKHSKSLPELEEQLTNTFATASTTSKYNKTSTNISIRLQLGSDTKIIHSIINAYKNYVAITPIPKIGLIIDNEKGKITDVSQSISEILLLGGKVMIAKGQTASSGVTNGSSKSTNSLAINLQSVSINLPRLAFESNKDETYFRARLALLMKPALASMALRKKEISDLTRRGLNPILAKNTQYMQRSSVSLVINLVGLRESIFNILGFKDNKDGRAVLHKVIETAVDVGAKKGKELGDNVTICMTETEGSSRFATLDGEKYGKNSSLNSMESDFYSQGTVINASEIDEYTPKSEIISESNKISKLLNGGLLVTLDIDKNLKVDEVKKSIEKTAELVPSFKLVRATPICGECGFKDEPFEDKCPKCKSPYVV</sequence>
<dbReference type="PANTHER" id="PTHR21075:SF0">
    <property type="entry name" value="ANAEROBIC RIBONUCLEOSIDE-TRIPHOSPHATE REDUCTASE"/>
    <property type="match status" value="1"/>
</dbReference>
<dbReference type="SMART" id="SM00418">
    <property type="entry name" value="HTH_ARSR"/>
    <property type="match status" value="1"/>
</dbReference>
<dbReference type="GO" id="GO:0003700">
    <property type="term" value="F:DNA-binding transcription factor activity"/>
    <property type="evidence" value="ECO:0007669"/>
    <property type="project" value="InterPro"/>
</dbReference>
<keyword evidence="7" id="KW-1185">Reference proteome</keyword>
<dbReference type="RefSeq" id="WP_086908435.1">
    <property type="nucleotide sequence ID" value="NZ_CP021324.1"/>
</dbReference>
<dbReference type="GO" id="GO:0004748">
    <property type="term" value="F:ribonucleoside-diphosphate reductase activity, thioredoxin disulfide as acceptor"/>
    <property type="evidence" value="ECO:0007669"/>
    <property type="project" value="TreeGrafter"/>
</dbReference>
<dbReference type="InterPro" id="IPR036388">
    <property type="entry name" value="WH-like_DNA-bd_sf"/>
</dbReference>
<reference evidence="6 7" key="1">
    <citation type="journal article" date="2017" name="Environ. Microbiol.">
        <title>Genome and epigenome of a novel marine Thaumarchaeota strain suggest viral infection, phosphorothioation DNA modification and multiple restriction systems.</title>
        <authorList>
            <person name="Ahlgren N.A."/>
            <person name="Chen Y."/>
            <person name="Needham D.M."/>
            <person name="Parada A.E."/>
            <person name="Sachdeva R."/>
            <person name="Trinh V."/>
            <person name="Chen T."/>
            <person name="Fuhrman J.A."/>
        </authorList>
    </citation>
    <scope>NUCLEOTIDE SEQUENCE [LARGE SCALE GENOMIC DNA]</scope>
    <source>
        <strain evidence="6 7">SPOT01</strain>
    </source>
</reference>
<dbReference type="PROSITE" id="PS51161">
    <property type="entry name" value="ATP_CONE"/>
    <property type="match status" value="1"/>
</dbReference>
<dbReference type="InterPro" id="IPR005144">
    <property type="entry name" value="ATP-cone_dom"/>
</dbReference>
<keyword evidence="1 3" id="KW-0547">Nucleotide-binding</keyword>
<dbReference type="InterPro" id="IPR011991">
    <property type="entry name" value="ArsR-like_HTH"/>
</dbReference>
<evidence type="ECO:0000256" key="3">
    <source>
        <dbReference type="PROSITE-ProRule" id="PRU00492"/>
    </source>
</evidence>
<dbReference type="Proteomes" id="UP000249949">
    <property type="component" value="Chromosome"/>
</dbReference>
<dbReference type="Gene3D" id="1.10.10.10">
    <property type="entry name" value="Winged helix-like DNA-binding domain superfamily/Winged helix DNA-binding domain"/>
    <property type="match status" value="1"/>
</dbReference>